<keyword evidence="6" id="KW-0539">Nucleus</keyword>
<dbReference type="InterPro" id="IPR036864">
    <property type="entry name" value="Zn2-C6_fun-type_DNA-bd_sf"/>
</dbReference>
<dbReference type="AlphaFoldDB" id="A0A5N5QD66"/>
<dbReference type="CDD" id="cd12148">
    <property type="entry name" value="fungal_TF_MHR"/>
    <property type="match status" value="1"/>
</dbReference>
<evidence type="ECO:0000259" key="8">
    <source>
        <dbReference type="PROSITE" id="PS50048"/>
    </source>
</evidence>
<comment type="subcellular location">
    <subcellularLocation>
        <location evidence="1">Nucleus</location>
    </subcellularLocation>
</comment>
<dbReference type="PANTHER" id="PTHR31845:SF17">
    <property type="entry name" value="ZN(II)2CYS6 TRANSCRIPTION FACTOR (EUROFUNG)"/>
    <property type="match status" value="1"/>
</dbReference>
<name>A0A5N5QD66_9AGAM</name>
<dbReference type="PANTHER" id="PTHR31845">
    <property type="entry name" value="FINGER DOMAIN PROTEIN, PUTATIVE-RELATED"/>
    <property type="match status" value="1"/>
</dbReference>
<dbReference type="CDD" id="cd00067">
    <property type="entry name" value="GAL4"/>
    <property type="match status" value="1"/>
</dbReference>
<evidence type="ECO:0000256" key="1">
    <source>
        <dbReference type="ARBA" id="ARBA00004123"/>
    </source>
</evidence>
<dbReference type="Pfam" id="PF04082">
    <property type="entry name" value="Fungal_trans"/>
    <property type="match status" value="1"/>
</dbReference>
<dbReference type="InterPro" id="IPR007219">
    <property type="entry name" value="XnlR_reg_dom"/>
</dbReference>
<keyword evidence="2" id="KW-0479">Metal-binding</keyword>
<dbReference type="PROSITE" id="PS50048">
    <property type="entry name" value="ZN2_CY6_FUNGAL_2"/>
    <property type="match status" value="1"/>
</dbReference>
<dbReference type="SUPFAM" id="SSF57701">
    <property type="entry name" value="Zn2/Cys6 DNA-binding domain"/>
    <property type="match status" value="1"/>
</dbReference>
<evidence type="ECO:0000256" key="6">
    <source>
        <dbReference type="ARBA" id="ARBA00023242"/>
    </source>
</evidence>
<evidence type="ECO:0000256" key="3">
    <source>
        <dbReference type="ARBA" id="ARBA00023015"/>
    </source>
</evidence>
<keyword evidence="4" id="KW-0238">DNA-binding</keyword>
<dbReference type="InterPro" id="IPR051089">
    <property type="entry name" value="prtT"/>
</dbReference>
<dbReference type="InterPro" id="IPR001138">
    <property type="entry name" value="Zn2Cys6_DnaBD"/>
</dbReference>
<accession>A0A5N5QD66</accession>
<proteinExistence type="predicted"/>
<keyword evidence="5" id="KW-0804">Transcription</keyword>
<dbReference type="PROSITE" id="PS00463">
    <property type="entry name" value="ZN2_CY6_FUNGAL_1"/>
    <property type="match status" value="1"/>
</dbReference>
<evidence type="ECO:0000313" key="10">
    <source>
        <dbReference type="Proteomes" id="UP000383932"/>
    </source>
</evidence>
<keyword evidence="3" id="KW-0805">Transcription regulation</keyword>
<evidence type="ECO:0000256" key="7">
    <source>
        <dbReference type="SAM" id="MobiDB-lite"/>
    </source>
</evidence>
<comment type="caution">
    <text evidence="9">The sequence shown here is derived from an EMBL/GenBank/DDBJ whole genome shotgun (WGS) entry which is preliminary data.</text>
</comment>
<protein>
    <submittedName>
        <fullName evidence="9">Fungal specific transcription factor domain containing protein</fullName>
    </submittedName>
</protein>
<keyword evidence="10" id="KW-1185">Reference proteome</keyword>
<dbReference type="Proteomes" id="UP000383932">
    <property type="component" value="Unassembled WGS sequence"/>
</dbReference>
<feature type="region of interest" description="Disordered" evidence="7">
    <location>
        <begin position="336"/>
        <end position="362"/>
    </location>
</feature>
<feature type="region of interest" description="Disordered" evidence="7">
    <location>
        <begin position="132"/>
        <end position="199"/>
    </location>
</feature>
<dbReference type="GO" id="GO:0000976">
    <property type="term" value="F:transcription cis-regulatory region binding"/>
    <property type="evidence" value="ECO:0007669"/>
    <property type="project" value="TreeGrafter"/>
</dbReference>
<feature type="compositionally biased region" description="Polar residues" evidence="7">
    <location>
        <begin position="161"/>
        <end position="172"/>
    </location>
</feature>
<dbReference type="GO" id="GO:0008270">
    <property type="term" value="F:zinc ion binding"/>
    <property type="evidence" value="ECO:0007669"/>
    <property type="project" value="InterPro"/>
</dbReference>
<feature type="domain" description="Zn(2)-C6 fungal-type" evidence="8">
    <location>
        <begin position="203"/>
        <end position="238"/>
    </location>
</feature>
<evidence type="ECO:0000256" key="5">
    <source>
        <dbReference type="ARBA" id="ARBA00023163"/>
    </source>
</evidence>
<dbReference type="SMART" id="SM00906">
    <property type="entry name" value="Fungal_trans"/>
    <property type="match status" value="1"/>
</dbReference>
<reference evidence="9 10" key="1">
    <citation type="journal article" date="2019" name="Fungal Biol. Biotechnol.">
        <title>Draft genome sequence of fastidious pathogen Ceratobasidium theobromae, which causes vascular-streak dieback in Theobroma cacao.</title>
        <authorList>
            <person name="Ali S.S."/>
            <person name="Asman A."/>
            <person name="Shao J."/>
            <person name="Firmansyah A.P."/>
            <person name="Susilo A.W."/>
            <person name="Rosmana A."/>
            <person name="McMahon P."/>
            <person name="Junaid M."/>
            <person name="Guest D."/>
            <person name="Kheng T.Y."/>
            <person name="Meinhardt L.W."/>
            <person name="Bailey B.A."/>
        </authorList>
    </citation>
    <scope>NUCLEOTIDE SEQUENCE [LARGE SCALE GENOMIC DNA]</scope>
    <source>
        <strain evidence="9 10">CT2</strain>
    </source>
</reference>
<evidence type="ECO:0000313" key="9">
    <source>
        <dbReference type="EMBL" id="KAB5589473.1"/>
    </source>
</evidence>
<gene>
    <name evidence="9" type="ORF">CTheo_7086</name>
</gene>
<dbReference type="Gene3D" id="4.10.240.10">
    <property type="entry name" value="Zn(2)-C6 fungal-type DNA-binding domain"/>
    <property type="match status" value="1"/>
</dbReference>
<sequence length="883" mass="98796">MHINLCSSDRNTALMYPPPPPYIPSNDRDAELERMQALFGEVENARNMGHITPCPATDTGFPSAYGHYLHPDFYITPDAHTGPYMDMEDLTRQMSDPFNPISTMLNEWLIPQPSDPPFQHSAGSFPPIVVQATPSPPLMPQTIEASPSIHQSGSAPLGSLPRTQPQPVSSGLSPSPTRRTNSRRTSPRQQVHPYHKEEASKRACIECRRNKGKCTPVDQNNPNGECTRCAKAGRLCVRTEPTVKPQAPTIKEISQKIRKLEIEIQRRLETLCGPNASPLLSNDSEGKRCTCPAAATAMASTSDDSQPTATMVHRAGCPASDPIGLYWRARLMELQDPESKSDGGDSDDEDFVMSSEEEDKYHDAHLSMPNPFSGTPIAIFFELTQSLSSPATDNTSLPSGSVSSSSDLGLAGADYFKPNPVSRPTIRRIVIEREKLPSYLVNGTVKPAECNELFELFMKRWNVSVSVLDPGLHTSARAVLWRCPFLFTVVLAIAARDYHKPEFYQILMQEAKAMAGQALMEWWKSIEIVQAFILLATFPAPARRLDEDRTWMYLGFAIRMAADLQLNRPAEHPFSSEMAEREHLNRIRTWLICHNLDVSAAAKSGKVTTIQEDAVIRGSKTWWRSSKYNSNFDVHLCAFTQLLIIFNKYFRLLGTDSCSPYSRNNIDISMLVNHFTNEIDAFQQDFEAIFAKESDPEDPACRYRAHVRYSAHFFRLVIFSICHRRTCGQDARVAESILRLCLDAASRLVKAFGEHHAVSDYFKYSAEGWFTFGAFAAAFMVKVLRPDFALGIDQAQRQHLRGLVVELIDAYQSKQVSIDERHTPSTYARFLARLLNRVDELNGTTPMVVVPPVPQSSPLRASPSIKTELGIDELFGIPSLHNM</sequence>
<dbReference type="GO" id="GO:0000981">
    <property type="term" value="F:DNA-binding transcription factor activity, RNA polymerase II-specific"/>
    <property type="evidence" value="ECO:0007669"/>
    <property type="project" value="InterPro"/>
</dbReference>
<dbReference type="GO" id="GO:0005634">
    <property type="term" value="C:nucleus"/>
    <property type="evidence" value="ECO:0007669"/>
    <property type="project" value="UniProtKB-SubCell"/>
</dbReference>
<dbReference type="SMART" id="SM00066">
    <property type="entry name" value="GAL4"/>
    <property type="match status" value="1"/>
</dbReference>
<dbReference type="GO" id="GO:0006351">
    <property type="term" value="P:DNA-templated transcription"/>
    <property type="evidence" value="ECO:0007669"/>
    <property type="project" value="InterPro"/>
</dbReference>
<evidence type="ECO:0000256" key="4">
    <source>
        <dbReference type="ARBA" id="ARBA00023125"/>
    </source>
</evidence>
<dbReference type="OrthoDB" id="39175at2759"/>
<feature type="compositionally biased region" description="Acidic residues" evidence="7">
    <location>
        <begin position="344"/>
        <end position="358"/>
    </location>
</feature>
<evidence type="ECO:0000256" key="2">
    <source>
        <dbReference type="ARBA" id="ARBA00022723"/>
    </source>
</evidence>
<dbReference type="EMBL" id="SSOP01000265">
    <property type="protein sequence ID" value="KAB5589473.1"/>
    <property type="molecule type" value="Genomic_DNA"/>
</dbReference>
<feature type="compositionally biased region" description="Polar residues" evidence="7">
    <location>
        <begin position="143"/>
        <end position="154"/>
    </location>
</feature>
<organism evidence="9 10">
    <name type="scientific">Ceratobasidium theobromae</name>
    <dbReference type="NCBI Taxonomy" id="1582974"/>
    <lineage>
        <taxon>Eukaryota</taxon>
        <taxon>Fungi</taxon>
        <taxon>Dikarya</taxon>
        <taxon>Basidiomycota</taxon>
        <taxon>Agaricomycotina</taxon>
        <taxon>Agaricomycetes</taxon>
        <taxon>Cantharellales</taxon>
        <taxon>Ceratobasidiaceae</taxon>
        <taxon>Ceratobasidium</taxon>
    </lineage>
</organism>